<organism evidence="1 2">
    <name type="scientific">Diatraea saccharalis</name>
    <name type="common">sugarcane borer</name>
    <dbReference type="NCBI Taxonomy" id="40085"/>
    <lineage>
        <taxon>Eukaryota</taxon>
        <taxon>Metazoa</taxon>
        <taxon>Ecdysozoa</taxon>
        <taxon>Arthropoda</taxon>
        <taxon>Hexapoda</taxon>
        <taxon>Insecta</taxon>
        <taxon>Pterygota</taxon>
        <taxon>Neoptera</taxon>
        <taxon>Endopterygota</taxon>
        <taxon>Lepidoptera</taxon>
        <taxon>Glossata</taxon>
        <taxon>Ditrysia</taxon>
        <taxon>Pyraloidea</taxon>
        <taxon>Crambidae</taxon>
        <taxon>Crambinae</taxon>
        <taxon>Diatraea</taxon>
    </lineage>
</organism>
<reference evidence="1" key="2">
    <citation type="submission" date="2022-10" db="EMBL/GenBank/DDBJ databases">
        <authorList>
            <consortium name="ENA_rothamsted_submissions"/>
            <consortium name="culmorum"/>
            <person name="King R."/>
        </authorList>
    </citation>
    <scope>NUCLEOTIDE SEQUENCE</scope>
</reference>
<sequence>MAAIDLAGDTLGQKHHNYKNLVRSATADDNFKLSKLNYSESTTESSQYKINSILGVLVFSARDNFQNIQTLLEYYQSKHMGELYENKVQFHKVLSPRSLNKFNERIWSILDDIFTSVDFYADTNNDVPKCFEVMIVYKLTHDVQIPETFNTKVHFNSFIDYRSKLNADEQQKVLDYVFETCFTKLYKKDIVNEEEMSVMVDLVTGVLVLLKSGIKAETTIP</sequence>
<keyword evidence="2" id="KW-1185">Reference proteome</keyword>
<evidence type="ECO:0000313" key="1">
    <source>
        <dbReference type="EMBL" id="CAG9791460.1"/>
    </source>
</evidence>
<gene>
    <name evidence="1" type="ORF">DIATSA_LOCUS9072</name>
</gene>
<accession>A0A9N9R801</accession>
<protein>
    <submittedName>
        <fullName evidence="1">Uncharacterized protein</fullName>
    </submittedName>
</protein>
<dbReference type="EMBL" id="OU893334">
    <property type="protein sequence ID" value="CAG9791460.1"/>
    <property type="molecule type" value="Genomic_DNA"/>
</dbReference>
<evidence type="ECO:0000313" key="2">
    <source>
        <dbReference type="Proteomes" id="UP001153714"/>
    </source>
</evidence>
<dbReference type="Proteomes" id="UP001153714">
    <property type="component" value="Chromosome 3"/>
</dbReference>
<dbReference type="OrthoDB" id="7100635at2759"/>
<proteinExistence type="predicted"/>
<reference evidence="1" key="1">
    <citation type="submission" date="2021-12" db="EMBL/GenBank/DDBJ databases">
        <authorList>
            <person name="King R."/>
        </authorList>
    </citation>
    <scope>NUCLEOTIDE SEQUENCE</scope>
</reference>
<name>A0A9N9R801_9NEOP</name>
<dbReference type="AlphaFoldDB" id="A0A9N9R801"/>